<organism evidence="6 7">
    <name type="scientific">Pleurostoma richardsiae</name>
    <dbReference type="NCBI Taxonomy" id="41990"/>
    <lineage>
        <taxon>Eukaryota</taxon>
        <taxon>Fungi</taxon>
        <taxon>Dikarya</taxon>
        <taxon>Ascomycota</taxon>
        <taxon>Pezizomycotina</taxon>
        <taxon>Sordariomycetes</taxon>
        <taxon>Sordariomycetidae</taxon>
        <taxon>Calosphaeriales</taxon>
        <taxon>Pleurostomataceae</taxon>
        <taxon>Pleurostoma</taxon>
    </lineage>
</organism>
<dbReference type="InterPro" id="IPR036191">
    <property type="entry name" value="RRF_sf"/>
</dbReference>
<dbReference type="Gene3D" id="1.10.132.20">
    <property type="entry name" value="Ribosome-recycling factor"/>
    <property type="match status" value="1"/>
</dbReference>
<sequence>MKGLGRAQAALRQGNADVCRVSSRTAFSITHIAPPAPTCNGLRAARANRASTPAWHVGTLRFSHRCFSQTAVAQSKKKGKVHKLDSREASQQTKEQQPSDSKGPKADPEDPFNFADIDHVYKKIDEHHEERLKKLLVGGRFNPDVVGNLRVHPDRHSSESYPLRELAQIAHRGGRNVSIIANEADYVKPIMSAVQSSPDYNQQPQRSPDNELELVIKIEPENPDDLARRVKDLCNGWRDQIREPPKKRLKAHAKWKDDKIINADDKKLLDTKLKKLQDVQMARIDAREKQALQEVAAKQNRL</sequence>
<comment type="similarity">
    <text evidence="1">Belongs to the RRF family.</text>
</comment>
<comment type="function">
    <text evidence="3">Necessary for protein synthesis in mitochondria. Functions as a ribosome recycling factor in mitochondria.</text>
</comment>
<evidence type="ECO:0000259" key="5">
    <source>
        <dbReference type="Pfam" id="PF01765"/>
    </source>
</evidence>
<dbReference type="InterPro" id="IPR002661">
    <property type="entry name" value="Ribosome_recyc_fac"/>
</dbReference>
<dbReference type="InterPro" id="IPR023584">
    <property type="entry name" value="Ribosome_recyc_fac_dom"/>
</dbReference>
<feature type="domain" description="Ribosome recycling factor" evidence="5">
    <location>
        <begin position="130"/>
        <end position="294"/>
    </location>
</feature>
<proteinExistence type="inferred from homology"/>
<evidence type="ECO:0000256" key="1">
    <source>
        <dbReference type="ARBA" id="ARBA00005912"/>
    </source>
</evidence>
<evidence type="ECO:0000256" key="3">
    <source>
        <dbReference type="ARBA" id="ARBA00024909"/>
    </source>
</evidence>
<evidence type="ECO:0000256" key="4">
    <source>
        <dbReference type="SAM" id="MobiDB-lite"/>
    </source>
</evidence>
<evidence type="ECO:0000256" key="2">
    <source>
        <dbReference type="ARBA" id="ARBA00022917"/>
    </source>
</evidence>
<dbReference type="PANTHER" id="PTHR20982:SF3">
    <property type="entry name" value="MITOCHONDRIAL RIBOSOME RECYCLING FACTOR PSEUDO 1"/>
    <property type="match status" value="1"/>
</dbReference>
<dbReference type="Proteomes" id="UP001174694">
    <property type="component" value="Unassembled WGS sequence"/>
</dbReference>
<dbReference type="Pfam" id="PF01765">
    <property type="entry name" value="RRF"/>
    <property type="match status" value="1"/>
</dbReference>
<reference evidence="6" key="1">
    <citation type="submission" date="2022-07" db="EMBL/GenBank/DDBJ databases">
        <title>Fungi with potential for degradation of polypropylene.</title>
        <authorList>
            <person name="Gostincar C."/>
        </authorList>
    </citation>
    <scope>NUCLEOTIDE SEQUENCE</scope>
    <source>
        <strain evidence="6">EXF-13308</strain>
    </source>
</reference>
<dbReference type="SUPFAM" id="SSF55194">
    <property type="entry name" value="Ribosome recycling factor, RRF"/>
    <property type="match status" value="1"/>
</dbReference>
<dbReference type="GO" id="GO:0005739">
    <property type="term" value="C:mitochondrion"/>
    <property type="evidence" value="ECO:0007669"/>
    <property type="project" value="TreeGrafter"/>
</dbReference>
<feature type="region of interest" description="Disordered" evidence="4">
    <location>
        <begin position="73"/>
        <end position="112"/>
    </location>
</feature>
<feature type="compositionally biased region" description="Polar residues" evidence="4">
    <location>
        <begin position="89"/>
        <end position="100"/>
    </location>
</feature>
<dbReference type="PANTHER" id="PTHR20982">
    <property type="entry name" value="RIBOSOME RECYCLING FACTOR"/>
    <property type="match status" value="1"/>
</dbReference>
<dbReference type="Gene3D" id="3.30.1360.40">
    <property type="match status" value="1"/>
</dbReference>
<dbReference type="GO" id="GO:0006412">
    <property type="term" value="P:translation"/>
    <property type="evidence" value="ECO:0007669"/>
    <property type="project" value="UniProtKB-KW"/>
</dbReference>
<dbReference type="GO" id="GO:0043023">
    <property type="term" value="F:ribosomal large subunit binding"/>
    <property type="evidence" value="ECO:0007669"/>
    <property type="project" value="TreeGrafter"/>
</dbReference>
<evidence type="ECO:0000313" key="7">
    <source>
        <dbReference type="Proteomes" id="UP001174694"/>
    </source>
</evidence>
<comment type="caution">
    <text evidence="6">The sequence shown here is derived from an EMBL/GenBank/DDBJ whole genome shotgun (WGS) entry which is preliminary data.</text>
</comment>
<protein>
    <recommendedName>
        <fullName evidence="5">Ribosome recycling factor domain-containing protein</fullName>
    </recommendedName>
</protein>
<evidence type="ECO:0000313" key="6">
    <source>
        <dbReference type="EMBL" id="KAJ9130858.1"/>
    </source>
</evidence>
<dbReference type="AlphaFoldDB" id="A0AA38RFU1"/>
<gene>
    <name evidence="6" type="ORF">NKR23_g11994</name>
</gene>
<accession>A0AA38RFU1</accession>
<name>A0AA38RFU1_9PEZI</name>
<dbReference type="EMBL" id="JANBVO010000077">
    <property type="protein sequence ID" value="KAJ9130858.1"/>
    <property type="molecule type" value="Genomic_DNA"/>
</dbReference>
<keyword evidence="2" id="KW-0648">Protein biosynthesis</keyword>
<keyword evidence="7" id="KW-1185">Reference proteome</keyword>